<feature type="region of interest" description="Disordered" evidence="1">
    <location>
        <begin position="83"/>
        <end position="150"/>
    </location>
</feature>
<evidence type="ECO:0000313" key="3">
    <source>
        <dbReference type="EMBL" id="OXA55708.1"/>
    </source>
</evidence>
<feature type="compositionally biased region" description="Low complexity" evidence="1">
    <location>
        <begin position="96"/>
        <end position="110"/>
    </location>
</feature>
<feature type="compositionally biased region" description="Polar residues" evidence="1">
    <location>
        <begin position="140"/>
        <end position="150"/>
    </location>
</feature>
<dbReference type="EMBL" id="LNIX01000004">
    <property type="protein sequence ID" value="OXA55708.1"/>
    <property type="molecule type" value="Genomic_DNA"/>
</dbReference>
<protein>
    <submittedName>
        <fullName evidence="3">Uncharacterized protein</fullName>
    </submittedName>
</protein>
<gene>
    <name evidence="3" type="ORF">Fcan01_10051</name>
</gene>
<comment type="caution">
    <text evidence="3">The sequence shown here is derived from an EMBL/GenBank/DDBJ whole genome shotgun (WGS) entry which is preliminary data.</text>
</comment>
<proteinExistence type="predicted"/>
<evidence type="ECO:0000313" key="4">
    <source>
        <dbReference type="Proteomes" id="UP000198287"/>
    </source>
</evidence>
<evidence type="ECO:0000256" key="1">
    <source>
        <dbReference type="SAM" id="MobiDB-lite"/>
    </source>
</evidence>
<evidence type="ECO:0000256" key="2">
    <source>
        <dbReference type="SAM" id="Phobius"/>
    </source>
</evidence>
<keyword evidence="2" id="KW-1133">Transmembrane helix</keyword>
<keyword evidence="2" id="KW-0472">Membrane</keyword>
<feature type="transmembrane region" description="Helical" evidence="2">
    <location>
        <begin position="249"/>
        <end position="267"/>
    </location>
</feature>
<dbReference type="Proteomes" id="UP000198287">
    <property type="component" value="Unassembled WGS sequence"/>
</dbReference>
<reference evidence="3 4" key="1">
    <citation type="submission" date="2015-12" db="EMBL/GenBank/DDBJ databases">
        <title>The genome of Folsomia candida.</title>
        <authorList>
            <person name="Faddeeva A."/>
            <person name="Derks M.F."/>
            <person name="Anvar Y."/>
            <person name="Smit S."/>
            <person name="Van Straalen N."/>
            <person name="Roelofs D."/>
        </authorList>
    </citation>
    <scope>NUCLEOTIDE SEQUENCE [LARGE SCALE GENOMIC DNA]</scope>
    <source>
        <strain evidence="3 4">VU population</strain>
        <tissue evidence="3">Whole body</tissue>
    </source>
</reference>
<sequence>MGHVLATTSSWKILIITFITYLINHFVVVASQQYSAPILSPSSSGGGPYFFNSSSFHSPRPGHLHPGPGHPLSLLSQYEEEGSHFSGEGSVRDESGAASSSSFAGSGFPPSRLPPGESHYPSEVGRPVESPGLDFENHGHSQQIPTSKSKTISGDYCWDPLFGCDTPRTILYCINGRCTCPTEWTLTPGNLPLNTVWEPSSKRCVSLLGSGCHVSPSTIGNGYVYCQPGVQCIPHPQWREVGTCGASSLRVIGVLLIFIVLILQQFVECIFNL</sequence>
<keyword evidence="2" id="KW-0812">Transmembrane</keyword>
<accession>A0A226EEL5</accession>
<feature type="transmembrane region" description="Helical" evidence="2">
    <location>
        <begin position="12"/>
        <end position="30"/>
    </location>
</feature>
<dbReference type="AlphaFoldDB" id="A0A226EEL5"/>
<organism evidence="3 4">
    <name type="scientific">Folsomia candida</name>
    <name type="common">Springtail</name>
    <dbReference type="NCBI Taxonomy" id="158441"/>
    <lineage>
        <taxon>Eukaryota</taxon>
        <taxon>Metazoa</taxon>
        <taxon>Ecdysozoa</taxon>
        <taxon>Arthropoda</taxon>
        <taxon>Hexapoda</taxon>
        <taxon>Collembola</taxon>
        <taxon>Entomobryomorpha</taxon>
        <taxon>Isotomoidea</taxon>
        <taxon>Isotomidae</taxon>
        <taxon>Proisotominae</taxon>
        <taxon>Folsomia</taxon>
    </lineage>
</organism>
<keyword evidence="4" id="KW-1185">Reference proteome</keyword>
<name>A0A226EEL5_FOLCA</name>